<feature type="domain" description="Peptidase A2" evidence="10">
    <location>
        <begin position="76"/>
        <end position="89"/>
    </location>
</feature>
<keyword evidence="7 8" id="KW-0040">ANK repeat</keyword>
<keyword evidence="4" id="KW-0677">Repeat</keyword>
<evidence type="ECO:0000256" key="3">
    <source>
        <dbReference type="ARBA" id="ARBA00022723"/>
    </source>
</evidence>
<dbReference type="RefSeq" id="WP_263828367.1">
    <property type="nucleotide sequence ID" value="NZ_JAOWLB010000005.1"/>
</dbReference>
<evidence type="ECO:0000256" key="7">
    <source>
        <dbReference type="ARBA" id="ARBA00023043"/>
    </source>
</evidence>
<dbReference type="InterPro" id="IPR001995">
    <property type="entry name" value="Peptidase_A2_cat"/>
</dbReference>
<keyword evidence="2 9" id="KW-0349">Heme</keyword>
<evidence type="ECO:0000256" key="8">
    <source>
        <dbReference type="PROSITE-ProRule" id="PRU00023"/>
    </source>
</evidence>
<evidence type="ECO:0000256" key="9">
    <source>
        <dbReference type="PROSITE-ProRule" id="PRU00433"/>
    </source>
</evidence>
<dbReference type="Proteomes" id="UP001320899">
    <property type="component" value="Unassembled WGS sequence"/>
</dbReference>
<evidence type="ECO:0000256" key="5">
    <source>
        <dbReference type="ARBA" id="ARBA00022982"/>
    </source>
</evidence>
<evidence type="ECO:0000256" key="1">
    <source>
        <dbReference type="ARBA" id="ARBA00022448"/>
    </source>
</evidence>
<name>A0ABT3AIS1_9RHOB</name>
<dbReference type="PROSITE" id="PS50175">
    <property type="entry name" value="ASP_PROT_RETROV"/>
    <property type="match status" value="1"/>
</dbReference>
<dbReference type="InterPro" id="IPR002110">
    <property type="entry name" value="Ankyrin_rpt"/>
</dbReference>
<dbReference type="SMART" id="SM00248">
    <property type="entry name" value="ANK"/>
    <property type="match status" value="4"/>
</dbReference>
<keyword evidence="1" id="KW-0813">Transport</keyword>
<evidence type="ECO:0000256" key="6">
    <source>
        <dbReference type="ARBA" id="ARBA00023004"/>
    </source>
</evidence>
<evidence type="ECO:0000313" key="12">
    <source>
        <dbReference type="EMBL" id="MCV2888578.1"/>
    </source>
</evidence>
<dbReference type="SUPFAM" id="SSF46626">
    <property type="entry name" value="Cytochrome c"/>
    <property type="match status" value="1"/>
</dbReference>
<keyword evidence="13" id="KW-1185">Reference proteome</keyword>
<feature type="repeat" description="ANK" evidence="8">
    <location>
        <begin position="98"/>
        <end position="130"/>
    </location>
</feature>
<dbReference type="PROSITE" id="PS51007">
    <property type="entry name" value="CYTC"/>
    <property type="match status" value="1"/>
</dbReference>
<keyword evidence="6 9" id="KW-0408">Iron</keyword>
<protein>
    <submittedName>
        <fullName evidence="12">Ankyrin repeat domain-containing protein</fullName>
    </submittedName>
</protein>
<keyword evidence="5" id="KW-0249">Electron transport</keyword>
<dbReference type="PANTHER" id="PTHR24171">
    <property type="entry name" value="ANKYRIN REPEAT DOMAIN-CONTAINING PROTEIN 39-RELATED"/>
    <property type="match status" value="1"/>
</dbReference>
<dbReference type="InterPro" id="IPR036909">
    <property type="entry name" value="Cyt_c-like_dom_sf"/>
</dbReference>
<dbReference type="InterPro" id="IPR009056">
    <property type="entry name" value="Cyt_c-like_dom"/>
</dbReference>
<dbReference type="PROSITE" id="PS50088">
    <property type="entry name" value="ANK_REPEAT"/>
    <property type="match status" value="2"/>
</dbReference>
<keyword evidence="3 9" id="KW-0479">Metal-binding</keyword>
<organism evidence="12 13">
    <name type="scientific">Ruegeria aquimaris</name>
    <dbReference type="NCBI Taxonomy" id="2984333"/>
    <lineage>
        <taxon>Bacteria</taxon>
        <taxon>Pseudomonadati</taxon>
        <taxon>Pseudomonadota</taxon>
        <taxon>Alphaproteobacteria</taxon>
        <taxon>Rhodobacterales</taxon>
        <taxon>Roseobacteraceae</taxon>
        <taxon>Ruegeria</taxon>
    </lineage>
</organism>
<dbReference type="Gene3D" id="1.25.40.20">
    <property type="entry name" value="Ankyrin repeat-containing domain"/>
    <property type="match status" value="1"/>
</dbReference>
<feature type="domain" description="Cytochrome c" evidence="11">
    <location>
        <begin position="172"/>
        <end position="274"/>
    </location>
</feature>
<dbReference type="SUPFAM" id="SSF48403">
    <property type="entry name" value="Ankyrin repeat"/>
    <property type="match status" value="1"/>
</dbReference>
<sequence length="281" mass="30242">MYLRDISVCFVALTVAFSVSARAEMIHLMARKGDADAVRNLISQDVPVDLPSTSNTTEEGVSPLFIAAKFGKNAVVEVLLDAGADPTILFRWGENQYYYGTPLHVAARWGHLDVVNTLLSAGVDPGRYNSFIGTPLHLARLGGHDAVAARLIEVGAPESVVQPSIASLLQRANPEKGREVVRGCQICHQTTPDGVFDPATGPSLWNVVDRPSGSLDGYQYSQVLDGLGIDWSYDALNSYIASPYQFAPGTSKIMLGLEDEGTRADVIAYLRTLSNDPAPLP</sequence>
<dbReference type="PROSITE" id="PS50297">
    <property type="entry name" value="ANK_REP_REGION"/>
    <property type="match status" value="2"/>
</dbReference>
<feature type="repeat" description="ANK" evidence="8">
    <location>
        <begin position="59"/>
        <end position="91"/>
    </location>
</feature>
<gene>
    <name evidence="12" type="ORF">OE747_09495</name>
</gene>
<proteinExistence type="predicted"/>
<dbReference type="EMBL" id="JAOWLB010000005">
    <property type="protein sequence ID" value="MCV2888578.1"/>
    <property type="molecule type" value="Genomic_DNA"/>
</dbReference>
<reference evidence="12 13" key="1">
    <citation type="submission" date="2022-10" db="EMBL/GenBank/DDBJ databases">
        <title>Ruegeria sp. nov., isolated from ocean surface sediments.</title>
        <authorList>
            <person name="He W."/>
            <person name="Xue H.-P."/>
            <person name="Zhang D.-F."/>
        </authorList>
    </citation>
    <scope>NUCLEOTIDE SEQUENCE [LARGE SCALE GENOMIC DNA]</scope>
    <source>
        <strain evidence="12 13">XHP0148</strain>
    </source>
</reference>
<dbReference type="PANTHER" id="PTHR24171:SF9">
    <property type="entry name" value="ANKYRIN REPEAT DOMAIN-CONTAINING PROTEIN 39"/>
    <property type="match status" value="1"/>
</dbReference>
<evidence type="ECO:0000259" key="11">
    <source>
        <dbReference type="PROSITE" id="PS51007"/>
    </source>
</evidence>
<comment type="caution">
    <text evidence="12">The sequence shown here is derived from an EMBL/GenBank/DDBJ whole genome shotgun (WGS) entry which is preliminary data.</text>
</comment>
<evidence type="ECO:0000259" key="10">
    <source>
        <dbReference type="PROSITE" id="PS50175"/>
    </source>
</evidence>
<dbReference type="PRINTS" id="PR00604">
    <property type="entry name" value="CYTCHRMECIAB"/>
</dbReference>
<dbReference type="Gene3D" id="1.10.760.10">
    <property type="entry name" value="Cytochrome c-like domain"/>
    <property type="match status" value="1"/>
</dbReference>
<dbReference type="InterPro" id="IPR036770">
    <property type="entry name" value="Ankyrin_rpt-contain_sf"/>
</dbReference>
<accession>A0ABT3AIS1</accession>
<evidence type="ECO:0000256" key="4">
    <source>
        <dbReference type="ARBA" id="ARBA00022737"/>
    </source>
</evidence>
<dbReference type="Pfam" id="PF12796">
    <property type="entry name" value="Ank_2"/>
    <property type="match status" value="1"/>
</dbReference>
<evidence type="ECO:0000313" key="13">
    <source>
        <dbReference type="Proteomes" id="UP001320899"/>
    </source>
</evidence>
<evidence type="ECO:0000256" key="2">
    <source>
        <dbReference type="ARBA" id="ARBA00022617"/>
    </source>
</evidence>
<dbReference type="InterPro" id="IPR002327">
    <property type="entry name" value="Cyt_c_1A/1B"/>
</dbReference>